<evidence type="ECO:0000313" key="1">
    <source>
        <dbReference type="EMBL" id="HCY80691.1"/>
    </source>
</evidence>
<dbReference type="EMBL" id="DPRK01000054">
    <property type="protein sequence ID" value="HCY80691.1"/>
    <property type="molecule type" value="Genomic_DNA"/>
</dbReference>
<dbReference type="InterPro" id="IPR016181">
    <property type="entry name" value="Acyl_CoA_acyltransferase"/>
</dbReference>
<comment type="caution">
    <text evidence="1">The sequence shown here is derived from an EMBL/GenBank/DDBJ whole genome shotgun (WGS) entry which is preliminary data.</text>
</comment>
<accession>A0A3D6BN78</accession>
<dbReference type="Proteomes" id="UP000263268">
    <property type="component" value="Unassembled WGS sequence"/>
</dbReference>
<gene>
    <name evidence="1" type="ORF">DHV22_03330</name>
</gene>
<keyword evidence="1" id="KW-0808">Transferase</keyword>
<reference evidence="1 2" key="1">
    <citation type="journal article" date="2018" name="Nat. Biotechnol.">
        <title>A standardized bacterial taxonomy based on genome phylogeny substantially revises the tree of life.</title>
        <authorList>
            <person name="Parks D.H."/>
            <person name="Chuvochina M."/>
            <person name="Waite D.W."/>
            <person name="Rinke C."/>
            <person name="Skarshewski A."/>
            <person name="Chaumeil P.A."/>
            <person name="Hugenholtz P."/>
        </authorList>
    </citation>
    <scope>NUCLEOTIDE SEQUENCE [LARGE SCALE GENOMIC DNA]</scope>
    <source>
        <strain evidence="1">UBA10227</strain>
    </source>
</reference>
<sequence>MNNLQVVTYTSKYANDWNRFIMASKNGTFLCHRDFMEYHQDRFQDHSFLIFNDKKLVALFPANIKNHILYSHQGLTYAGLIIGKHASLELVLQIFQKLLETIDTLGIEEIIIKPSPKIYHLHPSDELDYLLFKVQAELIRRDLTLSIDTGQTIDIHSSNRKRGLKKAQKNELLIKEEQDFELFWKQILIPNLDEKHGVEPVHSLDEIRYLKSKFPKNIRQFNVYKDRQIVAGTTIFETDKVAHAQYISANNTKQKLGSLDLLFHHLIHEVFASKPYFDFGVCSENQGKQVNLGLQAWKESFGASSVSQDFYSVFPKNHHLLNNTLI</sequence>
<dbReference type="RefSeq" id="WP_286854501.1">
    <property type="nucleotide sequence ID" value="NZ_JBLXGW010000007.1"/>
</dbReference>
<protein>
    <submittedName>
        <fullName evidence="1">GNAT family N-acetyltransferase</fullName>
    </submittedName>
</protein>
<dbReference type="AlphaFoldDB" id="A0A3D6BN78"/>
<dbReference type="STRING" id="1137281.D778_00230"/>
<dbReference type="SUPFAM" id="SSF55729">
    <property type="entry name" value="Acyl-CoA N-acyltransferases (Nat)"/>
    <property type="match status" value="1"/>
</dbReference>
<evidence type="ECO:0000313" key="2">
    <source>
        <dbReference type="Proteomes" id="UP000263268"/>
    </source>
</evidence>
<organism evidence="1 2">
    <name type="scientific">Xanthomarina gelatinilytica</name>
    <dbReference type="NCBI Taxonomy" id="1137281"/>
    <lineage>
        <taxon>Bacteria</taxon>
        <taxon>Pseudomonadati</taxon>
        <taxon>Bacteroidota</taxon>
        <taxon>Flavobacteriia</taxon>
        <taxon>Flavobacteriales</taxon>
        <taxon>Flavobacteriaceae</taxon>
        <taxon>Xanthomarina</taxon>
    </lineage>
</organism>
<dbReference type="GO" id="GO:0016740">
    <property type="term" value="F:transferase activity"/>
    <property type="evidence" value="ECO:0007669"/>
    <property type="project" value="UniProtKB-KW"/>
</dbReference>
<dbReference type="Gene3D" id="3.40.630.30">
    <property type="match status" value="1"/>
</dbReference>
<proteinExistence type="predicted"/>
<name>A0A3D6BN78_9FLAO</name>